<dbReference type="InterPro" id="IPR036259">
    <property type="entry name" value="MFS_trans_sf"/>
</dbReference>
<feature type="transmembrane region" description="Helical" evidence="7">
    <location>
        <begin position="364"/>
        <end position="382"/>
    </location>
</feature>
<dbReference type="EMBL" id="BMJH01000001">
    <property type="protein sequence ID" value="GGC59396.1"/>
    <property type="molecule type" value="Genomic_DNA"/>
</dbReference>
<dbReference type="PANTHER" id="PTHR42718">
    <property type="entry name" value="MAJOR FACILITATOR SUPERFAMILY MULTIDRUG TRANSPORTER MFSC"/>
    <property type="match status" value="1"/>
</dbReference>
<dbReference type="Proteomes" id="UP000641514">
    <property type="component" value="Unassembled WGS sequence"/>
</dbReference>
<keyword evidence="10" id="KW-1185">Reference proteome</keyword>
<dbReference type="CDD" id="cd06174">
    <property type="entry name" value="MFS"/>
    <property type="match status" value="1"/>
</dbReference>
<evidence type="ECO:0000256" key="2">
    <source>
        <dbReference type="ARBA" id="ARBA00022448"/>
    </source>
</evidence>
<feature type="domain" description="Major facilitator superfamily (MFS) profile" evidence="8">
    <location>
        <begin position="20"/>
        <end position="415"/>
    </location>
</feature>
<feature type="transmembrane region" description="Helical" evidence="7">
    <location>
        <begin position="173"/>
        <end position="194"/>
    </location>
</feature>
<proteinExistence type="predicted"/>
<dbReference type="PANTHER" id="PTHR42718:SF46">
    <property type="entry name" value="BLR6921 PROTEIN"/>
    <property type="match status" value="1"/>
</dbReference>
<dbReference type="Pfam" id="PF07690">
    <property type="entry name" value="MFS_1"/>
    <property type="match status" value="1"/>
</dbReference>
<protein>
    <submittedName>
        <fullName evidence="9">MFS transporter</fullName>
    </submittedName>
</protein>
<evidence type="ECO:0000256" key="7">
    <source>
        <dbReference type="SAM" id="Phobius"/>
    </source>
</evidence>
<evidence type="ECO:0000313" key="10">
    <source>
        <dbReference type="Proteomes" id="UP000641514"/>
    </source>
</evidence>
<feature type="transmembrane region" description="Helical" evidence="7">
    <location>
        <begin position="51"/>
        <end position="69"/>
    </location>
</feature>
<feature type="transmembrane region" description="Helical" evidence="7">
    <location>
        <begin position="228"/>
        <end position="249"/>
    </location>
</feature>
<evidence type="ECO:0000313" key="9">
    <source>
        <dbReference type="EMBL" id="GGC59396.1"/>
    </source>
</evidence>
<dbReference type="Gene3D" id="1.20.1250.20">
    <property type="entry name" value="MFS general substrate transporter like domains"/>
    <property type="match status" value="2"/>
</dbReference>
<dbReference type="InterPro" id="IPR020846">
    <property type="entry name" value="MFS_dom"/>
</dbReference>
<keyword evidence="4 7" id="KW-0812">Transmembrane</keyword>
<feature type="transmembrane region" description="Helical" evidence="7">
    <location>
        <begin position="294"/>
        <end position="313"/>
    </location>
</feature>
<keyword evidence="6 7" id="KW-0472">Membrane</keyword>
<feature type="transmembrane region" description="Helical" evidence="7">
    <location>
        <begin position="319"/>
        <end position="343"/>
    </location>
</feature>
<keyword evidence="2" id="KW-0813">Transport</keyword>
<feature type="transmembrane region" description="Helical" evidence="7">
    <location>
        <begin position="261"/>
        <end position="282"/>
    </location>
</feature>
<dbReference type="GO" id="GO:0022857">
    <property type="term" value="F:transmembrane transporter activity"/>
    <property type="evidence" value="ECO:0007669"/>
    <property type="project" value="InterPro"/>
</dbReference>
<evidence type="ECO:0000256" key="3">
    <source>
        <dbReference type="ARBA" id="ARBA00022475"/>
    </source>
</evidence>
<feature type="transmembrane region" description="Helical" evidence="7">
    <location>
        <begin position="81"/>
        <end position="105"/>
    </location>
</feature>
<sequence length="441" mass="47427">MTLVSMDPAGPLRVRTPLAVWTVGLFAYIVAVLNRTSLGVAGLDATERFSITAGVLASFVVLQVIVYAAMQIPSGVLLDRYGSRAMITAGVVVMSTGQILLAFSTDLTTAIIARVLVGLGDALVFIAVIRLIPRWFSPRKVPLLTQLTGIFGQIGQVLSAVPLLALLHGPGWMAAYQSVAALTVLTAILVFVVIRNDPFGRDITSRGATLGDIVRSIRVVWRQPGTRLGFYSHMGTAFSGNVFVLLWGFPFLVRAHDLSEAAASALLTLFVVATVVIGPAIGVLTGRHPLRRSWLVLSIIAVNALAWTVLLLVPWPAPWWLLSLLVFAVASGGPGSVIGFDYARTFNQPHQLGVAQGMVNQGGFAATLVTIGTVGVVLTLFGDYTADAFRVAWLMQYPVWAIAVLGIVVTRRKARAELAQQGVVPRRLRDVMWRRRTADTL</sequence>
<evidence type="ECO:0000256" key="1">
    <source>
        <dbReference type="ARBA" id="ARBA00004651"/>
    </source>
</evidence>
<feature type="transmembrane region" description="Helical" evidence="7">
    <location>
        <begin position="12"/>
        <end position="31"/>
    </location>
</feature>
<dbReference type="InterPro" id="IPR011701">
    <property type="entry name" value="MFS"/>
</dbReference>
<name>A0A916XAQ0_9ACTN</name>
<evidence type="ECO:0000259" key="8">
    <source>
        <dbReference type="PROSITE" id="PS50850"/>
    </source>
</evidence>
<accession>A0A916XAQ0</accession>
<feature type="transmembrane region" description="Helical" evidence="7">
    <location>
        <begin position="388"/>
        <end position="409"/>
    </location>
</feature>
<feature type="transmembrane region" description="Helical" evidence="7">
    <location>
        <begin position="111"/>
        <end position="132"/>
    </location>
</feature>
<dbReference type="GO" id="GO:0005886">
    <property type="term" value="C:plasma membrane"/>
    <property type="evidence" value="ECO:0007669"/>
    <property type="project" value="UniProtKB-SubCell"/>
</dbReference>
<comment type="caution">
    <text evidence="9">The sequence shown here is derived from an EMBL/GenBank/DDBJ whole genome shotgun (WGS) entry which is preliminary data.</text>
</comment>
<comment type="subcellular location">
    <subcellularLocation>
        <location evidence="1">Cell membrane</location>
        <topology evidence="1">Multi-pass membrane protein</topology>
    </subcellularLocation>
</comment>
<gene>
    <name evidence="9" type="ORF">GCM10011410_09800</name>
</gene>
<keyword evidence="5 7" id="KW-1133">Transmembrane helix</keyword>
<evidence type="ECO:0000256" key="5">
    <source>
        <dbReference type="ARBA" id="ARBA00022989"/>
    </source>
</evidence>
<reference evidence="9" key="1">
    <citation type="journal article" date="2014" name="Int. J. Syst. Evol. Microbiol.">
        <title>Complete genome sequence of Corynebacterium casei LMG S-19264T (=DSM 44701T), isolated from a smear-ripened cheese.</title>
        <authorList>
            <consortium name="US DOE Joint Genome Institute (JGI-PGF)"/>
            <person name="Walter F."/>
            <person name="Albersmeier A."/>
            <person name="Kalinowski J."/>
            <person name="Ruckert C."/>
        </authorList>
    </citation>
    <scope>NUCLEOTIDE SEQUENCE</scope>
    <source>
        <strain evidence="9">CGMCC 1.15478</strain>
    </source>
</reference>
<dbReference type="SUPFAM" id="SSF103473">
    <property type="entry name" value="MFS general substrate transporter"/>
    <property type="match status" value="1"/>
</dbReference>
<keyword evidence="3" id="KW-1003">Cell membrane</keyword>
<reference evidence="9" key="2">
    <citation type="submission" date="2020-09" db="EMBL/GenBank/DDBJ databases">
        <authorList>
            <person name="Sun Q."/>
            <person name="Zhou Y."/>
        </authorList>
    </citation>
    <scope>NUCLEOTIDE SEQUENCE</scope>
    <source>
        <strain evidence="9">CGMCC 1.15478</strain>
    </source>
</reference>
<dbReference type="PROSITE" id="PS50850">
    <property type="entry name" value="MFS"/>
    <property type="match status" value="1"/>
</dbReference>
<evidence type="ECO:0000256" key="6">
    <source>
        <dbReference type="ARBA" id="ARBA00023136"/>
    </source>
</evidence>
<evidence type="ECO:0000256" key="4">
    <source>
        <dbReference type="ARBA" id="ARBA00022692"/>
    </source>
</evidence>
<dbReference type="AlphaFoldDB" id="A0A916XAQ0"/>
<organism evidence="9 10">
    <name type="scientific">Hoyosella rhizosphaerae</name>
    <dbReference type="NCBI Taxonomy" id="1755582"/>
    <lineage>
        <taxon>Bacteria</taxon>
        <taxon>Bacillati</taxon>
        <taxon>Actinomycetota</taxon>
        <taxon>Actinomycetes</taxon>
        <taxon>Mycobacteriales</taxon>
        <taxon>Hoyosellaceae</taxon>
        <taxon>Hoyosella</taxon>
    </lineage>
</organism>